<gene>
    <name evidence="1" type="ORF">ERS852569_00097</name>
</gene>
<organism evidence="1 2">
    <name type="scientific">Blautia obeum</name>
    <dbReference type="NCBI Taxonomy" id="40520"/>
    <lineage>
        <taxon>Bacteria</taxon>
        <taxon>Bacillati</taxon>
        <taxon>Bacillota</taxon>
        <taxon>Clostridia</taxon>
        <taxon>Lachnospirales</taxon>
        <taxon>Lachnospiraceae</taxon>
        <taxon>Blautia</taxon>
    </lineage>
</organism>
<dbReference type="Proteomes" id="UP000095762">
    <property type="component" value="Unassembled WGS sequence"/>
</dbReference>
<dbReference type="RefSeq" id="WP_055059135.1">
    <property type="nucleotide sequence ID" value="NZ_CZBP01000001.1"/>
</dbReference>
<evidence type="ECO:0000313" key="2">
    <source>
        <dbReference type="Proteomes" id="UP000095762"/>
    </source>
</evidence>
<reference evidence="1 2" key="1">
    <citation type="submission" date="2015-09" db="EMBL/GenBank/DDBJ databases">
        <authorList>
            <consortium name="Pathogen Informatics"/>
        </authorList>
    </citation>
    <scope>NUCLEOTIDE SEQUENCE [LARGE SCALE GENOMIC DNA]</scope>
    <source>
        <strain evidence="1 2">2789STDY5834957</strain>
    </source>
</reference>
<accession>A0A174PHS9</accession>
<sequence>MLYEEVKKNKVLQDCAYIFFKNSSNKNTSYNKALDAAFKAIEIRVKNGIYFSKLWKFVRCDLDDENYTEARYEFFDTLEEGKESCFKELPFDPMLGNGELEYKEVCTLDEKPNSFRLDQSQENCFHVMEVLPYEPKGEYACIWYHAYEGVGFEVLFVGTYDKCAEYAKSSAKKVCADFKDGEYTEYYDQVVVDTGMEWQIWDIVKLPE</sequence>
<dbReference type="AlphaFoldDB" id="A0A174PHS9"/>
<protein>
    <submittedName>
        <fullName evidence="1">Uncharacterized protein</fullName>
    </submittedName>
</protein>
<dbReference type="EMBL" id="CZBP01000001">
    <property type="protein sequence ID" value="CUP59356.1"/>
    <property type="molecule type" value="Genomic_DNA"/>
</dbReference>
<evidence type="ECO:0000313" key="1">
    <source>
        <dbReference type="EMBL" id="CUP59356.1"/>
    </source>
</evidence>
<name>A0A174PHS9_9FIRM</name>
<proteinExistence type="predicted"/>